<dbReference type="CDD" id="cd00009">
    <property type="entry name" value="AAA"/>
    <property type="match status" value="1"/>
</dbReference>
<protein>
    <submittedName>
        <fullName evidence="4">VWA domain-containing protein</fullName>
    </submittedName>
</protein>
<sequence>MRLALLLAAVDPAIGGVLIQGAKGTAKSTIVRSLAALLPSGRLRTLALGTTEDRLVGGLDLEATLTGGAPRFQPGLLAETDGGILYVDEVNLLDDHLVDLVLDAAASGVVAIEREGFSRTQPARFALVGTMNPEEGALRPQLLDRFGLCVEVTGAWDVDERVEIMARRLAFDADPTGFAASWAAAETRLAGRLRQARAAVPGVVLGRGFSEQIAELAMDAQAAGHRAELVMGRAARAHAAWCGRSGVTRQDVDAVAELVLAHRRRHIPPPPQAPAEPSPGRQSEATRQGETTQPPPTDPAPPRSSEPHSEPSELSEPPGPAGEPAPDQVAGVGEPFRVRPLDLAASRHGRSGSGRRTTTVSDDARGRYIRSRPTPQSVDLALDATLRAGAVHQRSRRRRAAELGDPRRDLAVIIEPGDWRRKVRIRQAGSLVVLCVDASGSMGARGRMAASKGAVLSLLLDAYVKRDQVSLVSFRGTGAQVLVEPTSSIETAERRLRELPVGGRTPLAAGLVRVSELLRRALLRDPALRPLVIVVTDGRGNVGLEGRVSRAASAEAVQVAGQLARDDRVTWVIVDTEPAGPMARGHSVELAAALGARRFAIEELRADDLVSVVRDLQDSGNSRKERR</sequence>
<feature type="compositionally biased region" description="Polar residues" evidence="2">
    <location>
        <begin position="280"/>
        <end position="290"/>
    </location>
</feature>
<evidence type="ECO:0000313" key="5">
    <source>
        <dbReference type="Proteomes" id="UP000678513"/>
    </source>
</evidence>
<dbReference type="Gene3D" id="3.40.50.410">
    <property type="entry name" value="von Willebrand factor, type A domain"/>
    <property type="match status" value="1"/>
</dbReference>
<comment type="similarity">
    <text evidence="1">Belongs to the Mg-chelatase subunits D/I family.</text>
</comment>
<dbReference type="Proteomes" id="UP000678513">
    <property type="component" value="Chromosome"/>
</dbReference>
<dbReference type="PROSITE" id="PS50234">
    <property type="entry name" value="VWFA"/>
    <property type="match status" value="1"/>
</dbReference>
<feature type="domain" description="VWFA" evidence="3">
    <location>
        <begin position="431"/>
        <end position="616"/>
    </location>
</feature>
<dbReference type="InterPro" id="IPR041628">
    <property type="entry name" value="ChlI/MoxR_AAA_lid"/>
</dbReference>
<gene>
    <name evidence="4" type="ORF">J5A65_00250</name>
</gene>
<evidence type="ECO:0000256" key="1">
    <source>
        <dbReference type="ARBA" id="ARBA00005799"/>
    </source>
</evidence>
<dbReference type="CDD" id="cd01451">
    <property type="entry name" value="vWA_Magnesium_chelatase"/>
    <property type="match status" value="1"/>
</dbReference>
<dbReference type="Gene3D" id="1.10.8.80">
    <property type="entry name" value="Magnesium chelatase subunit I, C-Terminal domain"/>
    <property type="match status" value="1"/>
</dbReference>
<proteinExistence type="inferred from homology"/>
<dbReference type="InterPro" id="IPR036465">
    <property type="entry name" value="vWFA_dom_sf"/>
</dbReference>
<reference evidence="4 5" key="1">
    <citation type="submission" date="2021-03" db="EMBL/GenBank/DDBJ databases">
        <title>Human Oral Microbial Genomes.</title>
        <authorList>
            <person name="Johnston C.D."/>
            <person name="Chen T."/>
            <person name="Dewhirst F.E."/>
        </authorList>
    </citation>
    <scope>NUCLEOTIDE SEQUENCE [LARGE SCALE GENOMIC DNA]</scope>
    <source>
        <strain evidence="4 5">DSMZ 100122</strain>
    </source>
</reference>
<dbReference type="InterPro" id="IPR011704">
    <property type="entry name" value="ATPase_dyneun-rel_AAA"/>
</dbReference>
<evidence type="ECO:0000313" key="4">
    <source>
        <dbReference type="EMBL" id="QUC09544.1"/>
    </source>
</evidence>
<dbReference type="EMBL" id="CP072384">
    <property type="protein sequence ID" value="QUC09544.1"/>
    <property type="molecule type" value="Genomic_DNA"/>
</dbReference>
<name>A0ABX7Y9E3_9ACTN</name>
<dbReference type="SMART" id="SM00327">
    <property type="entry name" value="VWA"/>
    <property type="match status" value="1"/>
</dbReference>
<dbReference type="Pfam" id="PF13519">
    <property type="entry name" value="VWA_2"/>
    <property type="match status" value="1"/>
</dbReference>
<keyword evidence="5" id="KW-1185">Reference proteome</keyword>
<dbReference type="InterPro" id="IPR002035">
    <property type="entry name" value="VWF_A"/>
</dbReference>
<dbReference type="Gene3D" id="3.40.50.300">
    <property type="entry name" value="P-loop containing nucleotide triphosphate hydrolases"/>
    <property type="match status" value="1"/>
</dbReference>
<dbReference type="Pfam" id="PF07728">
    <property type="entry name" value="AAA_5"/>
    <property type="match status" value="1"/>
</dbReference>
<dbReference type="InterPro" id="IPR027417">
    <property type="entry name" value="P-loop_NTPase"/>
</dbReference>
<evidence type="ECO:0000259" key="3">
    <source>
        <dbReference type="PROSITE" id="PS50234"/>
    </source>
</evidence>
<accession>A0ABX7Y9E3</accession>
<organism evidence="4 5">
    <name type="scientific">Arachnia rubra</name>
    <dbReference type="NCBI Taxonomy" id="1547448"/>
    <lineage>
        <taxon>Bacteria</taxon>
        <taxon>Bacillati</taxon>
        <taxon>Actinomycetota</taxon>
        <taxon>Actinomycetes</taxon>
        <taxon>Propionibacteriales</taxon>
        <taxon>Propionibacteriaceae</taxon>
        <taxon>Arachnia</taxon>
    </lineage>
</organism>
<feature type="region of interest" description="Disordered" evidence="2">
    <location>
        <begin position="343"/>
        <end position="362"/>
    </location>
</feature>
<dbReference type="PANTHER" id="PTHR35023:SF1">
    <property type="entry name" value="MG-PROTOPORPHYRIN IX CHELATASE"/>
    <property type="match status" value="1"/>
</dbReference>
<dbReference type="InterPro" id="IPR041702">
    <property type="entry name" value="BchD/ChlD_VWA"/>
</dbReference>
<dbReference type="Pfam" id="PF17863">
    <property type="entry name" value="AAA_lid_2"/>
    <property type="match status" value="1"/>
</dbReference>
<feature type="compositionally biased region" description="Pro residues" evidence="2">
    <location>
        <begin position="293"/>
        <end position="304"/>
    </location>
</feature>
<feature type="region of interest" description="Disordered" evidence="2">
    <location>
        <begin position="264"/>
        <end position="332"/>
    </location>
</feature>
<dbReference type="SUPFAM" id="SSF52540">
    <property type="entry name" value="P-loop containing nucleoside triphosphate hydrolases"/>
    <property type="match status" value="1"/>
</dbReference>
<feature type="compositionally biased region" description="Pro residues" evidence="2">
    <location>
        <begin position="268"/>
        <end position="277"/>
    </location>
</feature>
<dbReference type="SUPFAM" id="SSF53300">
    <property type="entry name" value="vWA-like"/>
    <property type="match status" value="1"/>
</dbReference>
<dbReference type="PANTHER" id="PTHR35023">
    <property type="entry name" value="CHELATASE-RELATED"/>
    <property type="match status" value="1"/>
</dbReference>
<dbReference type="RefSeq" id="WP_212327312.1">
    <property type="nucleotide sequence ID" value="NZ_AP024463.1"/>
</dbReference>
<evidence type="ECO:0000256" key="2">
    <source>
        <dbReference type="SAM" id="MobiDB-lite"/>
    </source>
</evidence>
<dbReference type="InterPro" id="IPR052989">
    <property type="entry name" value="Mg-chelatase_DI-like"/>
</dbReference>